<organism evidence="1 2">
    <name type="scientific">Plasmodium brasilianum</name>
    <dbReference type="NCBI Taxonomy" id="5824"/>
    <lineage>
        <taxon>Eukaryota</taxon>
        <taxon>Sar</taxon>
        <taxon>Alveolata</taxon>
        <taxon>Apicomplexa</taxon>
        <taxon>Aconoidasida</taxon>
        <taxon>Haemosporida</taxon>
        <taxon>Plasmodiidae</taxon>
        <taxon>Plasmodium</taxon>
        <taxon>Plasmodium (Plasmodium)</taxon>
    </lineage>
</organism>
<evidence type="ECO:0000313" key="2">
    <source>
        <dbReference type="Proteomes" id="UP001056978"/>
    </source>
</evidence>
<comment type="caution">
    <text evidence="1">The sequence shown here is derived from an EMBL/GenBank/DDBJ whole genome shotgun (WGS) entry which is preliminary data.</text>
</comment>
<proteinExistence type="predicted"/>
<sequence length="717" mass="85331">MDSCFSSNVPIFGNDAWRFRTKPEFKKIITHVQEKTNSLKNEKNKQIFRRVCLELAEYLIMKKKEPPPFERQDKWELALKHWLQQYYKGQNKYGICPMILEEENKQILQLIHEAEDFCEEKRIKKPEEQCLRNSLANPNNCDSNCSSKIIDYNTWITDRKNYFTNNKEHIYQKCKKKNLILPFPNNSCDVSKPETFQKLADCKPFVPFMQHETVQTREEHTKEQQDLNEFHEKPLQESMKQTESLSRDQFQQTPDPQQVEITLSEPPSIKNNIGGEKVVQEKTSLLGINSEFPSTETVIEPISSGTTFEGTKTSRIVQTPASPPEESKDVFTASILPTSPETPGRFKKKKKMKRRQVHFLRILLSSFSKKKSEFLSHNYVEHLTCYDKEIVKNIKILEHNLSKDLNMSKQKDRSKTIIEVHMEVLEKSKNEEWESRKVEFLEICLQELLEEQYGTSTNLTNDKIMENTKNNNDMENQKILWHKWIERYRNLSEKLKKEEWFTNLKNEWKTEQDYIKKSENLKTILSNKNRKIRFIEWQKDIWRHWISKKGIIIKQHLEHDWLNGLTKEFLNITDEYKNESLINMEELKHKGSYEEIYKYIRKNLLAKLCILVLIMVLEESTKEEDIENRESYLDNFINEWNSKENSDKKPEIAERIIEYKGNDLENNRNKKIHDHIEKNSYRTDLGNWIRDDIAYENSINNDGTVDESVKTSEKCIL</sequence>
<evidence type="ECO:0000313" key="1">
    <source>
        <dbReference type="EMBL" id="KAI4836216.1"/>
    </source>
</evidence>
<keyword evidence="2" id="KW-1185">Reference proteome</keyword>
<dbReference type="Proteomes" id="UP001056978">
    <property type="component" value="Chromosome 12"/>
</dbReference>
<accession>A0ACB9Y517</accession>
<name>A0ACB9Y517_PLABR</name>
<protein>
    <submittedName>
        <fullName evidence="1">Uncharacterized protein</fullName>
    </submittedName>
</protein>
<dbReference type="EMBL" id="CM043780">
    <property type="protein sequence ID" value="KAI4836216.1"/>
    <property type="molecule type" value="Genomic_DNA"/>
</dbReference>
<reference evidence="1" key="1">
    <citation type="submission" date="2022-06" db="EMBL/GenBank/DDBJ databases">
        <title>The First Complete Genome of the Simian Malaria Parasite Plasmodium brasilianum.</title>
        <authorList>
            <person name="Bajic M."/>
            <person name="Ravishankar S."/>
        </authorList>
    </citation>
    <scope>NUCLEOTIDE SEQUENCE</scope>
    <source>
        <strain evidence="1">Bolivian I</strain>
    </source>
</reference>
<gene>
    <name evidence="1" type="ORF">MKS88_004004</name>
</gene>